<dbReference type="SUPFAM" id="SSF48208">
    <property type="entry name" value="Six-hairpin glycosidases"/>
    <property type="match status" value="1"/>
</dbReference>
<dbReference type="SMART" id="SM00458">
    <property type="entry name" value="RICIN"/>
    <property type="match status" value="2"/>
</dbReference>
<dbReference type="PROSITE" id="PS00018">
    <property type="entry name" value="EF_HAND_1"/>
    <property type="match status" value="1"/>
</dbReference>
<dbReference type="Gene3D" id="1.20.1270.90">
    <property type="entry name" value="AF1782-like"/>
    <property type="match status" value="1"/>
</dbReference>
<dbReference type="Pfam" id="PF02368">
    <property type="entry name" value="Big_2"/>
    <property type="match status" value="3"/>
</dbReference>
<dbReference type="Proteomes" id="UP000190626">
    <property type="component" value="Unassembled WGS sequence"/>
</dbReference>
<dbReference type="InterPro" id="IPR000772">
    <property type="entry name" value="Ricin_B_lectin"/>
</dbReference>
<dbReference type="Gene3D" id="2.60.120.260">
    <property type="entry name" value="Galactose-binding domain-like"/>
    <property type="match status" value="2"/>
</dbReference>
<dbReference type="Gene3D" id="2.70.98.50">
    <property type="entry name" value="putative glycoside hydrolase family protein from bacillus halodurans"/>
    <property type="match status" value="1"/>
</dbReference>
<evidence type="ECO:0000259" key="3">
    <source>
        <dbReference type="PROSITE" id="PS50022"/>
    </source>
</evidence>
<feature type="compositionally biased region" description="Low complexity" evidence="1">
    <location>
        <begin position="1765"/>
        <end position="1780"/>
    </location>
</feature>
<dbReference type="InterPro" id="IPR054363">
    <property type="entry name" value="GH95_cat"/>
</dbReference>
<dbReference type="InterPro" id="IPR018247">
    <property type="entry name" value="EF_Hand_1_Ca_BS"/>
</dbReference>
<keyword evidence="2" id="KW-0732">Signal</keyword>
<dbReference type="Gene3D" id="1.50.10.10">
    <property type="match status" value="1"/>
</dbReference>
<dbReference type="PANTHER" id="PTHR31084:SF0">
    <property type="entry name" value="ALPHA-L-FUCOSIDASE 2"/>
    <property type="match status" value="1"/>
</dbReference>
<feature type="domain" description="F5/8 type C" evidence="3">
    <location>
        <begin position="1238"/>
        <end position="1384"/>
    </location>
</feature>
<dbReference type="InterPro" id="IPR008979">
    <property type="entry name" value="Galactose-bd-like_sf"/>
</dbReference>
<dbReference type="InterPro" id="IPR001119">
    <property type="entry name" value="SLH_dom"/>
</dbReference>
<accession>A0A1V4HC36</accession>
<dbReference type="Pfam" id="PF00754">
    <property type="entry name" value="F5_F8_type_C"/>
    <property type="match status" value="1"/>
</dbReference>
<feature type="domain" description="SLH" evidence="4">
    <location>
        <begin position="2013"/>
        <end position="2076"/>
    </location>
</feature>
<feature type="domain" description="SLH" evidence="4">
    <location>
        <begin position="2077"/>
        <end position="2136"/>
    </location>
</feature>
<dbReference type="SUPFAM" id="SSF50370">
    <property type="entry name" value="Ricin B-like lectins"/>
    <property type="match status" value="2"/>
</dbReference>
<dbReference type="Gene3D" id="2.80.10.50">
    <property type="match status" value="3"/>
</dbReference>
<evidence type="ECO:0000256" key="2">
    <source>
        <dbReference type="SAM" id="SignalP"/>
    </source>
</evidence>
<dbReference type="Gene3D" id="2.60.40.1180">
    <property type="entry name" value="Golgi alpha-mannosidase II"/>
    <property type="match status" value="1"/>
</dbReference>
<comment type="caution">
    <text evidence="5">The sequence shown here is derived from an EMBL/GenBank/DDBJ whole genome shotgun (WGS) entry which is preliminary data.</text>
</comment>
<dbReference type="GO" id="GO:0005975">
    <property type="term" value="P:carbohydrate metabolic process"/>
    <property type="evidence" value="ECO:0007669"/>
    <property type="project" value="InterPro"/>
</dbReference>
<name>A0A1V4HC36_9BACL</name>
<dbReference type="InterPro" id="IPR027414">
    <property type="entry name" value="GH95_N_dom"/>
</dbReference>
<dbReference type="PROSITE" id="PS50231">
    <property type="entry name" value="RICIN_B_LECTIN"/>
    <property type="match status" value="3"/>
</dbReference>
<feature type="region of interest" description="Disordered" evidence="1">
    <location>
        <begin position="1760"/>
        <end position="1792"/>
    </location>
</feature>
<reference evidence="6" key="1">
    <citation type="submission" date="2016-07" db="EMBL/GenBank/DDBJ databases">
        <authorList>
            <person name="Florea S."/>
            <person name="Webb J.S."/>
            <person name="Jaromczyk J."/>
            <person name="Schardl C.L."/>
        </authorList>
    </citation>
    <scope>NUCLEOTIDE SEQUENCE [LARGE SCALE GENOMIC DNA]</scope>
    <source>
        <strain evidence="6">CY1</strain>
    </source>
</reference>
<dbReference type="InterPro" id="IPR012341">
    <property type="entry name" value="6hp_glycosidase-like_sf"/>
</dbReference>
<dbReference type="CDD" id="cd00161">
    <property type="entry name" value="beta-trefoil_Ricin-like"/>
    <property type="match status" value="2"/>
</dbReference>
<organism evidence="5 6">
    <name type="scientific">Paenibacillus ferrarius</name>
    <dbReference type="NCBI Taxonomy" id="1469647"/>
    <lineage>
        <taxon>Bacteria</taxon>
        <taxon>Bacillati</taxon>
        <taxon>Bacillota</taxon>
        <taxon>Bacilli</taxon>
        <taxon>Bacillales</taxon>
        <taxon>Paenibacillaceae</taxon>
        <taxon>Paenibacillus</taxon>
    </lineage>
</organism>
<evidence type="ECO:0000313" key="6">
    <source>
        <dbReference type="Proteomes" id="UP000190626"/>
    </source>
</evidence>
<evidence type="ECO:0000259" key="4">
    <source>
        <dbReference type="PROSITE" id="PS51272"/>
    </source>
</evidence>
<dbReference type="GO" id="GO:0004560">
    <property type="term" value="F:alpha-L-fucosidase activity"/>
    <property type="evidence" value="ECO:0007669"/>
    <property type="project" value="TreeGrafter"/>
</dbReference>
<gene>
    <name evidence="5" type="ORF">BC351_07065</name>
</gene>
<dbReference type="PANTHER" id="PTHR31084">
    <property type="entry name" value="ALPHA-L-FUCOSIDASE 2"/>
    <property type="match status" value="1"/>
</dbReference>
<dbReference type="InterPro" id="IPR049053">
    <property type="entry name" value="AFCA-like_C"/>
</dbReference>
<dbReference type="SMART" id="SM00635">
    <property type="entry name" value="BID_2"/>
    <property type="match status" value="3"/>
</dbReference>
<dbReference type="Gene3D" id="2.60.40.1080">
    <property type="match status" value="3"/>
</dbReference>
<feature type="chain" id="PRO_5012708612" evidence="2">
    <location>
        <begin position="37"/>
        <end position="2200"/>
    </location>
</feature>
<dbReference type="InterPro" id="IPR013780">
    <property type="entry name" value="Glyco_hydro_b"/>
</dbReference>
<sequence>MRIRKLRKMTAITTSLSMLVTLLFASGVPSISQASAAETGNSEMPVLKKGNWDDLKINWSTPASGTDFNGAPVGNGYFGAKVSGGVATEILQLNDKTFNSGEPFNRSDPNRITALDATRSLLAGADTATTVTDRENKLKSAETAAMGMWGSEKLAEFLPIGNIVLDVPNTTGYTDYNRELHLDKSMVTTKYKVGNTTYTREVFASNPDRVMVVRMTNDSGQPMSMTAKMELPAEMNTHGTVSSSGSEIQMTGTAPYDDYASQWENGRGMTFDARLRARTTGGTITAVDGNLNISNAAVIELLYADATSYKDPFTNPNPSQGGNNPTPIVTGLMDAAFAKTYTQLLDVHQADHRSLFRRLWTEANGNSKPFTLTYQYARYVSIAGSRANTFDRPLNQNGMWMNKWYTNSYGAHWFNENVEKTYTLIEAGNLRENGDPLWKYLGNLSINGAKTAQSDFGFDGWMVPQASDLWAKTELSAGDNEWAIWLTGGMWLMFNMYDHYRFTQDKSYLQGTAFPLMKGSAEFALDLLVTNKDGYLVASPSSSPETKYVLSDGTAIAVSQGSTIDMTVIRELFENVLEAGNILEANSPAEVDLLNRIRTALPKLLPYQIGSSGEIKEWNNDYSIVDPSHRHASHLIGVGFLDQITKKYTPELFNAVKVSLNMRGSGGYHPDSAFMWARLYDGDRAISLADIYPTSEFVNEWQVRGAYYPELFVQSQVDNIIDILPALPSTWTTGNFSGIVARGGFEVGVDWTKSRATSIQVKSLAGTRAKLSYPNIAGAIVTNQAGQNVTYTTDSSNQISFDTQVGDVYTISSIPSKDGQLYSLKMKISGQMLDIAGASSDEQASLIQMPSSGATNQQWQVVSLGNGYNKIVNSKSNKAIAVLGASTSDGALLVQQTYTADADLNDEWQLVDQANGYYKLVNRGSGKALTVPSASSASGTQLVQSSLTNADNQLVKVNPVSDPFDQKTFNLTVQNSQLRMDVDGGSSADGTKIIQWSAGTGPNQQWLFMKTDPGYYKIVSRISSKVLAVQNASVADGAGIVQVGYTKDATYNDEWSILDAGDGYYQFNNRLSGKVIEIPGSSTSGGVQFVQRTAGTGSNQKFQFSFDRTVNDNVTGAGADQFVYGPDWGYAASESGAFSGDNHYSNTSDAYALLYFTGSKVQLYGAKNNNQGIAAISIDDGPETLVDTYASSRSDQQLLFESKNLANQGHVLRIRLTGQKSASANNTFVSIDRADIQSRIVAAGYDPNEIPQNEMTAISTSQHSGNEATKAIDGNLATFWHTEWDSSGNVPQSITLDLGGAYVVSKLKYLPRQDGNANGNITAYEISTSVDGVTFNTAASGTWNDDSTEKSAEFAPVASRYVKLSATAGHGGYASAAEFNVSKDVSDLQYQELAALVADAQVKHDGAVEGSGNGQYPAGAKQTLQTAIDAAQQAANNGSATQQQLQQAADALNAALEQFEASVIGQATVASINITSASSAITVKGGSLLLSAEVLPANAVNKTVTWAVYEVDGTATDKAIINQSGVLKAVKDGTVKVAAAATDGSGVRGETSIQISGQNVNPDPGTDPVNVASINIISASSAITVKGGSLPLSAMVLPVHATNPSVTWAVYEVDGAVTDKAIINPIGLLKAVKDGTVKVVATATDGSAVFGVKAISISGQNDNSGTGPVNVTSIAVTSASTSINVKGGSLPLGVMVLPTNATNQTVTWAVYEADGATVTDKAIINLTGVLKAVKDGTVKVVATATDGSAVFGVKAISISGQNDNSGPGPSSGSGSSSSSGNPTAPPVKEDPTKYVIKDTELRIEPVKENQTGVTAIINRERLAQKLADLKAAGSSILNFDMPGEYGRNAAELPLDILYNSMKENKGTVLTLRSHLGSYNLPLSILNREDVASAVNTEGAVLIIRMDKAKSKQEKQFEQSIAKEGMKRVSDMIDYKVILKAKDQEVEITNFGNHFIKRVMNVDGTIQDSSIATAVVYDPVTGEMKFVPSVFTVKNGKTEATITRNTNSLYAIVQNKKTFDDMIGHWAQKDVENLASKMVIDGTTDRTYTPEMQVTRAQFAALLVRGLGLRAETTPSVFTDVAATQWYASEVGTAAKYGLVQGVGEGRFNPDQLITREQMVVMMMKAVHLVQGEAKAEAVANNPFSDQDQLSDYARSAVVEAASKGLVHGKTETTFAPQDAATRAEAAVLIKQAMQYLKLIN</sequence>
<dbReference type="InterPro" id="IPR008928">
    <property type="entry name" value="6-hairpin_glycosidase_sf"/>
</dbReference>
<protein>
    <submittedName>
        <fullName evidence="5">Uncharacterized protein</fullName>
    </submittedName>
</protein>
<dbReference type="InterPro" id="IPR035992">
    <property type="entry name" value="Ricin_B-like_lectins"/>
</dbReference>
<dbReference type="Pfam" id="PF14200">
    <property type="entry name" value="RicinB_lectin_2"/>
    <property type="match status" value="3"/>
</dbReference>
<dbReference type="SUPFAM" id="SSF49785">
    <property type="entry name" value="Galactose-binding domain-like"/>
    <property type="match status" value="1"/>
</dbReference>
<dbReference type="Pfam" id="PF14498">
    <property type="entry name" value="Glyco_hyd_65N_2"/>
    <property type="match status" value="1"/>
</dbReference>
<dbReference type="PROSITE" id="PS51272">
    <property type="entry name" value="SLH"/>
    <property type="match status" value="3"/>
</dbReference>
<dbReference type="Pfam" id="PF00395">
    <property type="entry name" value="SLH"/>
    <property type="match status" value="3"/>
</dbReference>
<dbReference type="RefSeq" id="WP_079417486.1">
    <property type="nucleotide sequence ID" value="NZ_MBTG01000034.1"/>
</dbReference>
<dbReference type="STRING" id="1469647.BC351_07065"/>
<feature type="domain" description="SLH" evidence="4">
    <location>
        <begin position="2140"/>
        <end position="2200"/>
    </location>
</feature>
<dbReference type="EMBL" id="MBTG01000034">
    <property type="protein sequence ID" value="OPH50415.1"/>
    <property type="molecule type" value="Genomic_DNA"/>
</dbReference>
<keyword evidence="6" id="KW-1185">Reference proteome</keyword>
<dbReference type="PROSITE" id="PS50022">
    <property type="entry name" value="FA58C_3"/>
    <property type="match status" value="1"/>
</dbReference>
<dbReference type="InterPro" id="IPR000421">
    <property type="entry name" value="FA58C"/>
</dbReference>
<evidence type="ECO:0000313" key="5">
    <source>
        <dbReference type="EMBL" id="OPH50415.1"/>
    </source>
</evidence>
<dbReference type="Pfam" id="PF22124">
    <property type="entry name" value="Glyco_hydro_95_cat"/>
    <property type="match status" value="1"/>
</dbReference>
<dbReference type="Pfam" id="PF21307">
    <property type="entry name" value="Glyco_hydro_95_C"/>
    <property type="match status" value="1"/>
</dbReference>
<evidence type="ECO:0000256" key="1">
    <source>
        <dbReference type="SAM" id="MobiDB-lite"/>
    </source>
</evidence>
<feature type="signal peptide" evidence="2">
    <location>
        <begin position="1"/>
        <end position="36"/>
    </location>
</feature>
<proteinExistence type="predicted"/>
<dbReference type="InterPro" id="IPR003343">
    <property type="entry name" value="Big_2"/>
</dbReference>
<dbReference type="OrthoDB" id="9802600at2"/>